<sequence length="51" mass="5669">MNESTRNKRYGSASVSDNDLSQDEHVQPNDESEEDDCIGTKMNGNTMTDDS</sequence>
<feature type="compositionally biased region" description="Polar residues" evidence="1">
    <location>
        <begin position="42"/>
        <end position="51"/>
    </location>
</feature>
<evidence type="ECO:0000313" key="2">
    <source>
        <dbReference type="EMBL" id="KAL2337790.1"/>
    </source>
</evidence>
<comment type="caution">
    <text evidence="2">The sequence shown here is derived from an EMBL/GenBank/DDBJ whole genome shotgun (WGS) entry which is preliminary data.</text>
</comment>
<evidence type="ECO:0000256" key="1">
    <source>
        <dbReference type="SAM" id="MobiDB-lite"/>
    </source>
</evidence>
<protein>
    <submittedName>
        <fullName evidence="2">Uncharacterized protein</fullName>
    </submittedName>
</protein>
<proteinExistence type="predicted"/>
<dbReference type="Proteomes" id="UP001603857">
    <property type="component" value="Unassembled WGS sequence"/>
</dbReference>
<evidence type="ECO:0000313" key="3">
    <source>
        <dbReference type="Proteomes" id="UP001603857"/>
    </source>
</evidence>
<name>A0ABD1MRT8_9FABA</name>
<feature type="region of interest" description="Disordered" evidence="1">
    <location>
        <begin position="1"/>
        <end position="51"/>
    </location>
</feature>
<organism evidence="2 3">
    <name type="scientific">Flemingia macrophylla</name>
    <dbReference type="NCBI Taxonomy" id="520843"/>
    <lineage>
        <taxon>Eukaryota</taxon>
        <taxon>Viridiplantae</taxon>
        <taxon>Streptophyta</taxon>
        <taxon>Embryophyta</taxon>
        <taxon>Tracheophyta</taxon>
        <taxon>Spermatophyta</taxon>
        <taxon>Magnoliopsida</taxon>
        <taxon>eudicotyledons</taxon>
        <taxon>Gunneridae</taxon>
        <taxon>Pentapetalae</taxon>
        <taxon>rosids</taxon>
        <taxon>fabids</taxon>
        <taxon>Fabales</taxon>
        <taxon>Fabaceae</taxon>
        <taxon>Papilionoideae</taxon>
        <taxon>50 kb inversion clade</taxon>
        <taxon>NPAAA clade</taxon>
        <taxon>indigoferoid/millettioid clade</taxon>
        <taxon>Phaseoleae</taxon>
        <taxon>Flemingia</taxon>
    </lineage>
</organism>
<dbReference type="EMBL" id="JBGMDY010000004">
    <property type="protein sequence ID" value="KAL2337790.1"/>
    <property type="molecule type" value="Genomic_DNA"/>
</dbReference>
<accession>A0ABD1MRT8</accession>
<gene>
    <name evidence="2" type="ORF">Fmac_012236</name>
</gene>
<reference evidence="2 3" key="1">
    <citation type="submission" date="2024-08" db="EMBL/GenBank/DDBJ databases">
        <title>Insights into the chromosomal genome structure of Flemingia macrophylla.</title>
        <authorList>
            <person name="Ding Y."/>
            <person name="Zhao Y."/>
            <person name="Bi W."/>
            <person name="Wu M."/>
            <person name="Zhao G."/>
            <person name="Gong Y."/>
            <person name="Li W."/>
            <person name="Zhang P."/>
        </authorList>
    </citation>
    <scope>NUCLEOTIDE SEQUENCE [LARGE SCALE GENOMIC DNA]</scope>
    <source>
        <strain evidence="2">DYQJB</strain>
        <tissue evidence="2">Leaf</tissue>
    </source>
</reference>
<keyword evidence="3" id="KW-1185">Reference proteome</keyword>
<dbReference type="AlphaFoldDB" id="A0ABD1MRT8"/>